<feature type="compositionally biased region" description="Low complexity" evidence="1">
    <location>
        <begin position="393"/>
        <end position="414"/>
    </location>
</feature>
<dbReference type="GO" id="GO:0030619">
    <property type="term" value="F:U1 snRNA binding"/>
    <property type="evidence" value="ECO:0007669"/>
    <property type="project" value="TreeGrafter"/>
</dbReference>
<name>A0AAV6GWN6_9TELE</name>
<dbReference type="EMBL" id="JADWDJ010000006">
    <property type="protein sequence ID" value="KAG5279325.1"/>
    <property type="molecule type" value="Genomic_DNA"/>
</dbReference>
<reference evidence="4" key="1">
    <citation type="submission" date="2020-10" db="EMBL/GenBank/DDBJ databases">
        <title>Chromosome-scale genome assembly of the Allis shad, Alosa alosa.</title>
        <authorList>
            <person name="Margot Z."/>
            <person name="Christophe K."/>
            <person name="Cabau C."/>
            <person name="Louis A."/>
            <person name="Berthelot C."/>
            <person name="Parey E."/>
            <person name="Roest Crollius H."/>
            <person name="Montfort J."/>
            <person name="Robinson-Rechavi M."/>
            <person name="Bucao C."/>
            <person name="Bouchez O."/>
            <person name="Gislard M."/>
            <person name="Lluch J."/>
            <person name="Milhes M."/>
            <person name="Lampietro C."/>
            <person name="Lopez Roques C."/>
            <person name="Donnadieu C."/>
            <person name="Braasch I."/>
            <person name="Desvignes T."/>
            <person name="Postlethwait J."/>
            <person name="Bobe J."/>
            <person name="Guiguen Y."/>
        </authorList>
    </citation>
    <scope>NUCLEOTIDE SEQUENCE</scope>
    <source>
        <strain evidence="4">M-15738</strain>
        <tissue evidence="4">Blood</tissue>
    </source>
</reference>
<dbReference type="GO" id="GO:0030620">
    <property type="term" value="F:U2 snRNA binding"/>
    <property type="evidence" value="ECO:0007669"/>
    <property type="project" value="TreeGrafter"/>
</dbReference>
<dbReference type="GO" id="GO:0000387">
    <property type="term" value="P:spliceosomal snRNP assembly"/>
    <property type="evidence" value="ECO:0007669"/>
    <property type="project" value="TreeGrafter"/>
</dbReference>
<protein>
    <recommendedName>
        <fullName evidence="6">Coilin</fullName>
    </recommendedName>
</protein>
<evidence type="ECO:0000313" key="4">
    <source>
        <dbReference type="EMBL" id="KAG5279325.1"/>
    </source>
</evidence>
<feature type="compositionally biased region" description="Polar residues" evidence="1">
    <location>
        <begin position="94"/>
        <end position="103"/>
    </location>
</feature>
<feature type="region of interest" description="Disordered" evidence="1">
    <location>
        <begin position="454"/>
        <end position="537"/>
    </location>
</feature>
<evidence type="ECO:0000259" key="2">
    <source>
        <dbReference type="Pfam" id="PF15862"/>
    </source>
</evidence>
<feature type="compositionally biased region" description="Low complexity" evidence="1">
    <location>
        <begin position="337"/>
        <end position="348"/>
    </location>
</feature>
<comment type="caution">
    <text evidence="4">The sequence shown here is derived from an EMBL/GenBank/DDBJ whole genome shotgun (WGS) entry which is preliminary data.</text>
</comment>
<feature type="compositionally biased region" description="Low complexity" evidence="1">
    <location>
        <begin position="364"/>
        <end position="373"/>
    </location>
</feature>
<gene>
    <name evidence="4" type="ORF">AALO_G00076560</name>
</gene>
<dbReference type="PANTHER" id="PTHR15197:SF0">
    <property type="entry name" value="COILIN"/>
    <property type="match status" value="1"/>
</dbReference>
<evidence type="ECO:0000313" key="5">
    <source>
        <dbReference type="Proteomes" id="UP000823561"/>
    </source>
</evidence>
<feature type="domain" description="Coilin N-terminal" evidence="2">
    <location>
        <begin position="9"/>
        <end position="134"/>
    </location>
</feature>
<dbReference type="Pfam" id="PF15862">
    <property type="entry name" value="Coilin_N"/>
    <property type="match status" value="1"/>
</dbReference>
<dbReference type="AlphaFoldDB" id="A0AAV6GWN6"/>
<feature type="compositionally biased region" description="Low complexity" evidence="1">
    <location>
        <begin position="307"/>
        <end position="317"/>
    </location>
</feature>
<dbReference type="GO" id="GO:0015030">
    <property type="term" value="C:Cajal body"/>
    <property type="evidence" value="ECO:0007669"/>
    <property type="project" value="TreeGrafter"/>
</dbReference>
<feature type="compositionally biased region" description="Gly residues" evidence="1">
    <location>
        <begin position="486"/>
        <end position="497"/>
    </location>
</feature>
<feature type="compositionally biased region" description="Basic and acidic residues" evidence="1">
    <location>
        <begin position="158"/>
        <end position="168"/>
    </location>
</feature>
<dbReference type="Proteomes" id="UP000823561">
    <property type="component" value="Chromosome 6"/>
</dbReference>
<feature type="domain" description="Coilin tudor" evidence="3">
    <location>
        <begin position="541"/>
        <end position="626"/>
    </location>
</feature>
<feature type="compositionally biased region" description="Basic and acidic residues" evidence="1">
    <location>
        <begin position="505"/>
        <end position="521"/>
    </location>
</feature>
<feature type="compositionally biased region" description="Basic residues" evidence="1">
    <location>
        <begin position="147"/>
        <end position="157"/>
    </location>
</feature>
<feature type="compositionally biased region" description="Polar residues" evidence="1">
    <location>
        <begin position="135"/>
        <end position="144"/>
    </location>
</feature>
<organism evidence="4 5">
    <name type="scientific">Alosa alosa</name>
    <name type="common">allis shad</name>
    <dbReference type="NCBI Taxonomy" id="278164"/>
    <lineage>
        <taxon>Eukaryota</taxon>
        <taxon>Metazoa</taxon>
        <taxon>Chordata</taxon>
        <taxon>Craniata</taxon>
        <taxon>Vertebrata</taxon>
        <taxon>Euteleostomi</taxon>
        <taxon>Actinopterygii</taxon>
        <taxon>Neopterygii</taxon>
        <taxon>Teleostei</taxon>
        <taxon>Clupei</taxon>
        <taxon>Clupeiformes</taxon>
        <taxon>Clupeoidei</taxon>
        <taxon>Clupeidae</taxon>
        <taxon>Alosa</taxon>
    </lineage>
</organism>
<feature type="compositionally biased region" description="Low complexity" evidence="1">
    <location>
        <begin position="276"/>
        <end position="297"/>
    </location>
</feature>
<dbReference type="Pfam" id="PF23086">
    <property type="entry name" value="Tudor_Coilin"/>
    <property type="match status" value="1"/>
</dbReference>
<evidence type="ECO:0008006" key="6">
    <source>
        <dbReference type="Google" id="ProtNLM"/>
    </source>
</evidence>
<dbReference type="InterPro" id="IPR031722">
    <property type="entry name" value="Coilin_N"/>
</dbReference>
<feature type="compositionally biased region" description="Low complexity" evidence="1">
    <location>
        <begin position="257"/>
        <end position="266"/>
    </location>
</feature>
<feature type="compositionally biased region" description="Polar residues" evidence="1">
    <location>
        <begin position="522"/>
        <end position="531"/>
    </location>
</feature>
<feature type="compositionally biased region" description="Basic and acidic residues" evidence="1">
    <location>
        <begin position="460"/>
        <end position="478"/>
    </location>
</feature>
<feature type="region of interest" description="Disordered" evidence="1">
    <location>
        <begin position="94"/>
        <end position="428"/>
    </location>
</feature>
<evidence type="ECO:0000259" key="3">
    <source>
        <dbReference type="Pfam" id="PF23086"/>
    </source>
</evidence>
<accession>A0AAV6GWN6</accession>
<keyword evidence="5" id="KW-1185">Reference proteome</keyword>
<sequence>MAASSLNVVRVRLYFDYPSPAVSTCRMCWLLIDLNKCRVVADLVSVIREKFDYSRKTCLDLFIEDCYLPPSESIYVVRENDSIRVKAESLSHLTATESETSKLSKAKKRRRETEEQEVKDEQNSASKKRKETEESQGTQLSVTENGKKKKKSKKKKRKEEQAGERQTETAKLTPAAPGPKPQPEKSTKKQQPSTPAFNGRPAARKPKETSSDSSDSSDEEPSKRPTQHPKPQGKVSSGAGPVSKSGSNTGTKRKDSSSLSDSDSGSVLQPPKKPTPAKSLPAKPKPSPANAAVNTKTKPPPKKQAQSSSSDSDSSSSAERPPPKRTPVRIPPPAPSSNPKASASASAAAGGGLKKPPAKKAETSSDSDSSSSSERPPIRKPSATCTPKPPLSAPAASAASSSPVAKPAAALAAKSDLRASDSDSSEEEIELVIRKPVLNGMGLHVAGVVCSSPVVGAGRGRMDARTPGKGTGRGEGRFAARRGSSSRGGGRGSGRGNGTPWSKGFRYDNSDDDRTRDRRFNDSLTNTSLILQNPPEPVPPRDYNMLPLLAAPPPVGQKIAFKLLELTENYTPEVSDYKEGKITGFNVITNMVELELLSRPKVPIEPGKFDLVYENPDGSEVVEYAVTQGSQLTERWDSLLEPRLIVENVG</sequence>
<dbReference type="InterPro" id="IPR056398">
    <property type="entry name" value="Tudor_Coilin"/>
</dbReference>
<dbReference type="PANTHER" id="PTHR15197">
    <property type="entry name" value="COILIN P80"/>
    <property type="match status" value="1"/>
</dbReference>
<evidence type="ECO:0000256" key="1">
    <source>
        <dbReference type="SAM" id="MobiDB-lite"/>
    </source>
</evidence>
<dbReference type="InterPro" id="IPR024822">
    <property type="entry name" value="Coilin"/>
</dbReference>
<proteinExistence type="predicted"/>